<dbReference type="AlphaFoldDB" id="A0A0E9V2U8"/>
<organism evidence="1">
    <name type="scientific">Anguilla anguilla</name>
    <name type="common">European freshwater eel</name>
    <name type="synonym">Muraena anguilla</name>
    <dbReference type="NCBI Taxonomy" id="7936"/>
    <lineage>
        <taxon>Eukaryota</taxon>
        <taxon>Metazoa</taxon>
        <taxon>Chordata</taxon>
        <taxon>Craniata</taxon>
        <taxon>Vertebrata</taxon>
        <taxon>Euteleostomi</taxon>
        <taxon>Actinopterygii</taxon>
        <taxon>Neopterygii</taxon>
        <taxon>Teleostei</taxon>
        <taxon>Anguilliformes</taxon>
        <taxon>Anguillidae</taxon>
        <taxon>Anguilla</taxon>
    </lineage>
</organism>
<reference evidence="1" key="1">
    <citation type="submission" date="2014-11" db="EMBL/GenBank/DDBJ databases">
        <authorList>
            <person name="Amaro Gonzalez C."/>
        </authorList>
    </citation>
    <scope>NUCLEOTIDE SEQUENCE</scope>
</reference>
<accession>A0A0E9V2U8</accession>
<protein>
    <submittedName>
        <fullName evidence="1">Uncharacterized protein</fullName>
    </submittedName>
</protein>
<proteinExistence type="predicted"/>
<name>A0A0E9V2U8_ANGAN</name>
<dbReference type="EMBL" id="GBXM01036276">
    <property type="protein sequence ID" value="JAH72301.1"/>
    <property type="molecule type" value="Transcribed_RNA"/>
</dbReference>
<evidence type="ECO:0000313" key="1">
    <source>
        <dbReference type="EMBL" id="JAH72301.1"/>
    </source>
</evidence>
<reference evidence="1" key="2">
    <citation type="journal article" date="2015" name="Fish Shellfish Immunol.">
        <title>Early steps in the European eel (Anguilla anguilla)-Vibrio vulnificus interaction in the gills: Role of the RtxA13 toxin.</title>
        <authorList>
            <person name="Callol A."/>
            <person name="Pajuelo D."/>
            <person name="Ebbesson L."/>
            <person name="Teles M."/>
            <person name="MacKenzie S."/>
            <person name="Amaro C."/>
        </authorList>
    </citation>
    <scope>NUCLEOTIDE SEQUENCE</scope>
</reference>
<sequence>MSHSVQMTRACAPLHASYGSLVTVTSSDTALGCPQRCWVGTGPE</sequence>